<accession>A0A517L5P9</accession>
<name>A0A517L5P9_9PEZI</name>
<dbReference type="EMBL" id="CP042189">
    <property type="protein sequence ID" value="QDS70969.1"/>
    <property type="molecule type" value="Genomic_DNA"/>
</dbReference>
<proteinExistence type="predicted"/>
<evidence type="ECO:0000313" key="2">
    <source>
        <dbReference type="Proteomes" id="UP000316270"/>
    </source>
</evidence>
<organism evidence="1 2">
    <name type="scientific">Venturia effusa</name>
    <dbReference type="NCBI Taxonomy" id="50376"/>
    <lineage>
        <taxon>Eukaryota</taxon>
        <taxon>Fungi</taxon>
        <taxon>Dikarya</taxon>
        <taxon>Ascomycota</taxon>
        <taxon>Pezizomycotina</taxon>
        <taxon>Dothideomycetes</taxon>
        <taxon>Pleosporomycetidae</taxon>
        <taxon>Venturiales</taxon>
        <taxon>Venturiaceae</taxon>
        <taxon>Venturia</taxon>
    </lineage>
</organism>
<keyword evidence="2" id="KW-1185">Reference proteome</keyword>
<dbReference type="OrthoDB" id="3523319at2759"/>
<evidence type="ECO:0000313" key="1">
    <source>
        <dbReference type="EMBL" id="QDS70969.1"/>
    </source>
</evidence>
<dbReference type="Proteomes" id="UP000316270">
    <property type="component" value="Chromosome 5"/>
</dbReference>
<reference evidence="1 2" key="1">
    <citation type="submission" date="2019-07" db="EMBL/GenBank/DDBJ databases">
        <title>Finished genome of Venturia effusa.</title>
        <authorList>
            <person name="Young C.A."/>
            <person name="Cox M.P."/>
            <person name="Ganley A.R.D."/>
            <person name="David W.J."/>
        </authorList>
    </citation>
    <scope>NUCLEOTIDE SEQUENCE [LARGE SCALE GENOMIC DNA]</scope>
    <source>
        <strain evidence="2">albino</strain>
    </source>
</reference>
<protein>
    <submittedName>
        <fullName evidence="1">Uncharacterized protein</fullName>
    </submittedName>
</protein>
<sequence>MGYLISHNHLGHEIVRAYDDQAADGEILDSEELALLREYIADPSPNGTQTFLQTYGFTDAPSTKPGSLVGYVVAKGGFSTSEISTLTKFFARSDVSAHLEGVIPRKVSKEERAL</sequence>
<gene>
    <name evidence="1" type="ORF">FKW77_007307</name>
</gene>
<dbReference type="AlphaFoldDB" id="A0A517L5P9"/>